<dbReference type="Proteomes" id="UP001345219">
    <property type="component" value="Chromosome 14"/>
</dbReference>
<comment type="caution">
    <text evidence="1">The sequence shown here is derived from an EMBL/GenBank/DDBJ whole genome shotgun (WGS) entry which is preliminary data.</text>
</comment>
<name>A0AAN7L2T3_9MYRT</name>
<proteinExistence type="predicted"/>
<evidence type="ECO:0000313" key="2">
    <source>
        <dbReference type="Proteomes" id="UP001345219"/>
    </source>
</evidence>
<reference evidence="1 2" key="1">
    <citation type="journal article" date="2023" name="Hortic Res">
        <title>Pangenome of water caltrop reveals structural variations and asymmetric subgenome divergence after allopolyploidization.</title>
        <authorList>
            <person name="Zhang X."/>
            <person name="Chen Y."/>
            <person name="Wang L."/>
            <person name="Yuan Y."/>
            <person name="Fang M."/>
            <person name="Shi L."/>
            <person name="Lu R."/>
            <person name="Comes H.P."/>
            <person name="Ma Y."/>
            <person name="Chen Y."/>
            <person name="Huang G."/>
            <person name="Zhou Y."/>
            <person name="Zheng Z."/>
            <person name="Qiu Y."/>
        </authorList>
    </citation>
    <scope>NUCLEOTIDE SEQUENCE [LARGE SCALE GENOMIC DNA]</scope>
    <source>
        <tissue evidence="1">Roots</tissue>
    </source>
</reference>
<dbReference type="EMBL" id="JAXIOK010000002">
    <property type="protein sequence ID" value="KAK4777480.1"/>
    <property type="molecule type" value="Genomic_DNA"/>
</dbReference>
<accession>A0AAN7L2T3</accession>
<gene>
    <name evidence="1" type="ORF">SAY87_017667</name>
</gene>
<dbReference type="AlphaFoldDB" id="A0AAN7L2T3"/>
<keyword evidence="2" id="KW-1185">Reference proteome</keyword>
<evidence type="ECO:0000313" key="1">
    <source>
        <dbReference type="EMBL" id="KAK4777480.1"/>
    </source>
</evidence>
<organism evidence="1 2">
    <name type="scientific">Trapa incisa</name>
    <dbReference type="NCBI Taxonomy" id="236973"/>
    <lineage>
        <taxon>Eukaryota</taxon>
        <taxon>Viridiplantae</taxon>
        <taxon>Streptophyta</taxon>
        <taxon>Embryophyta</taxon>
        <taxon>Tracheophyta</taxon>
        <taxon>Spermatophyta</taxon>
        <taxon>Magnoliopsida</taxon>
        <taxon>eudicotyledons</taxon>
        <taxon>Gunneridae</taxon>
        <taxon>Pentapetalae</taxon>
        <taxon>rosids</taxon>
        <taxon>malvids</taxon>
        <taxon>Myrtales</taxon>
        <taxon>Lythraceae</taxon>
        <taxon>Trapa</taxon>
    </lineage>
</organism>
<sequence>MHSLLQCPMDNLEIARRGNTVVLKLFHLLGLKDHSPPKGYSCTMTRTLNIGILKKLHLLLENFLTPNAHDCTLPNGPSTLQLFPFFFVGWGDPLKNKSSPFSFLYYKAKRC</sequence>
<protein>
    <submittedName>
        <fullName evidence="1">Uncharacterized protein</fullName>
    </submittedName>
</protein>